<keyword evidence="2" id="KW-1185">Reference proteome</keyword>
<dbReference type="AlphaFoldDB" id="A0A6A5QLU8"/>
<dbReference type="Proteomes" id="UP000800096">
    <property type="component" value="Unassembled WGS sequence"/>
</dbReference>
<accession>A0A6A5QLU8</accession>
<dbReference type="OrthoDB" id="4239548at2759"/>
<organism evidence="1 2">
    <name type="scientific">Ampelomyces quisqualis</name>
    <name type="common">Powdery mildew agent</name>
    <dbReference type="NCBI Taxonomy" id="50730"/>
    <lineage>
        <taxon>Eukaryota</taxon>
        <taxon>Fungi</taxon>
        <taxon>Dikarya</taxon>
        <taxon>Ascomycota</taxon>
        <taxon>Pezizomycotina</taxon>
        <taxon>Dothideomycetes</taxon>
        <taxon>Pleosporomycetidae</taxon>
        <taxon>Pleosporales</taxon>
        <taxon>Pleosporineae</taxon>
        <taxon>Phaeosphaeriaceae</taxon>
        <taxon>Ampelomyces</taxon>
    </lineage>
</organism>
<evidence type="ECO:0000313" key="2">
    <source>
        <dbReference type="Proteomes" id="UP000800096"/>
    </source>
</evidence>
<dbReference type="EMBL" id="ML979137">
    <property type="protein sequence ID" value="KAF1915017.1"/>
    <property type="molecule type" value="Genomic_DNA"/>
</dbReference>
<evidence type="ECO:0000313" key="1">
    <source>
        <dbReference type="EMBL" id="KAF1915017.1"/>
    </source>
</evidence>
<gene>
    <name evidence="1" type="ORF">BDU57DRAFT_540864</name>
</gene>
<protein>
    <submittedName>
        <fullName evidence="1">Uncharacterized protein</fullName>
    </submittedName>
</protein>
<proteinExistence type="predicted"/>
<name>A0A6A5QLU8_AMPQU</name>
<sequence>MSHFLHTADLGKLPSDLVRLKGQDNFTRWKRDFKIVAISEGVLDIIEGREPTLHPPHEDDYLSDYPPPATTESTLSVTDLEGLLVDRGI</sequence>
<reference evidence="1" key="1">
    <citation type="journal article" date="2020" name="Stud. Mycol.">
        <title>101 Dothideomycetes genomes: a test case for predicting lifestyles and emergence of pathogens.</title>
        <authorList>
            <person name="Haridas S."/>
            <person name="Albert R."/>
            <person name="Binder M."/>
            <person name="Bloem J."/>
            <person name="Labutti K."/>
            <person name="Salamov A."/>
            <person name="Andreopoulos B."/>
            <person name="Baker S."/>
            <person name="Barry K."/>
            <person name="Bills G."/>
            <person name="Bluhm B."/>
            <person name="Cannon C."/>
            <person name="Castanera R."/>
            <person name="Culley D."/>
            <person name="Daum C."/>
            <person name="Ezra D."/>
            <person name="Gonzalez J."/>
            <person name="Henrissat B."/>
            <person name="Kuo A."/>
            <person name="Liang C."/>
            <person name="Lipzen A."/>
            <person name="Lutzoni F."/>
            <person name="Magnuson J."/>
            <person name="Mondo S."/>
            <person name="Nolan M."/>
            <person name="Ohm R."/>
            <person name="Pangilinan J."/>
            <person name="Park H.-J."/>
            <person name="Ramirez L."/>
            <person name="Alfaro M."/>
            <person name="Sun H."/>
            <person name="Tritt A."/>
            <person name="Yoshinaga Y."/>
            <person name="Zwiers L.-H."/>
            <person name="Turgeon B."/>
            <person name="Goodwin S."/>
            <person name="Spatafora J."/>
            <person name="Crous P."/>
            <person name="Grigoriev I."/>
        </authorList>
    </citation>
    <scope>NUCLEOTIDE SEQUENCE</scope>
    <source>
        <strain evidence="1">HMLAC05119</strain>
    </source>
</reference>